<feature type="transmembrane region" description="Helical" evidence="1">
    <location>
        <begin position="6"/>
        <end position="24"/>
    </location>
</feature>
<dbReference type="RefSeq" id="WP_009224430.1">
    <property type="nucleotide sequence ID" value="NZ_FXAE01000037.1"/>
</dbReference>
<comment type="caution">
    <text evidence="2">The sequence shown here is derived from an EMBL/GenBank/DDBJ whole genome shotgun (WGS) entry which is preliminary data.</text>
</comment>
<organism evidence="2 3">
    <name type="scientific">Paenibacillus barengoltzii J12</name>
    <dbReference type="NCBI Taxonomy" id="935846"/>
    <lineage>
        <taxon>Bacteria</taxon>
        <taxon>Bacillati</taxon>
        <taxon>Bacillota</taxon>
        <taxon>Bacilli</taxon>
        <taxon>Bacillales</taxon>
        <taxon>Paenibacillaceae</taxon>
        <taxon>Paenibacillus</taxon>
    </lineage>
</organism>
<accession>A0ABY1M0B1</accession>
<protein>
    <submittedName>
        <fullName evidence="2">Uncharacterized protein</fullName>
    </submittedName>
</protein>
<proteinExistence type="predicted"/>
<dbReference type="Proteomes" id="UP000192939">
    <property type="component" value="Unassembled WGS sequence"/>
</dbReference>
<reference evidence="2 3" key="1">
    <citation type="submission" date="2017-04" db="EMBL/GenBank/DDBJ databases">
        <authorList>
            <person name="Varghese N."/>
            <person name="Submissions S."/>
        </authorList>
    </citation>
    <scope>NUCLEOTIDE SEQUENCE [LARGE SCALE GENOMIC DNA]</scope>
    <source>
        <strain evidence="2 3">J12</strain>
    </source>
</reference>
<evidence type="ECO:0000313" key="2">
    <source>
        <dbReference type="EMBL" id="SMF45936.1"/>
    </source>
</evidence>
<dbReference type="EMBL" id="FXAE01000037">
    <property type="protein sequence ID" value="SMF45936.1"/>
    <property type="molecule type" value="Genomic_DNA"/>
</dbReference>
<gene>
    <name evidence="2" type="ORF">SAMN02744124_03189</name>
</gene>
<keyword evidence="1" id="KW-1133">Transmembrane helix</keyword>
<sequence length="150" mass="17632">MKRYKYIAIGIILILLVAGTLIFLNHSKNTTFNEIVMKDINTDEISSLQVISRLYNSADEDERSITDKNEINKIVDYFSQLELKRTNLSNISYTESYWITIKVNRELAFGLILYDNHYINIFEYNRGRSSYYKITSKVDPPVVIQELFKK</sequence>
<evidence type="ECO:0000313" key="3">
    <source>
        <dbReference type="Proteomes" id="UP000192939"/>
    </source>
</evidence>
<keyword evidence="1" id="KW-0472">Membrane</keyword>
<dbReference type="GeneID" id="43346029"/>
<keyword evidence="3" id="KW-1185">Reference proteome</keyword>
<evidence type="ECO:0000256" key="1">
    <source>
        <dbReference type="SAM" id="Phobius"/>
    </source>
</evidence>
<name>A0ABY1M0B1_9BACL</name>
<keyword evidence="1" id="KW-0812">Transmembrane</keyword>